<organism evidence="2 3">
    <name type="scientific">Symbiodinium microadriaticum</name>
    <name type="common">Dinoflagellate</name>
    <name type="synonym">Zooxanthella microadriatica</name>
    <dbReference type="NCBI Taxonomy" id="2951"/>
    <lineage>
        <taxon>Eukaryota</taxon>
        <taxon>Sar</taxon>
        <taxon>Alveolata</taxon>
        <taxon>Dinophyceae</taxon>
        <taxon>Suessiales</taxon>
        <taxon>Symbiodiniaceae</taxon>
        <taxon>Symbiodinium</taxon>
    </lineage>
</organism>
<proteinExistence type="predicted"/>
<feature type="region of interest" description="Disordered" evidence="1">
    <location>
        <begin position="1"/>
        <end position="72"/>
    </location>
</feature>
<evidence type="ECO:0000313" key="2">
    <source>
        <dbReference type="EMBL" id="OLP76396.1"/>
    </source>
</evidence>
<dbReference type="AlphaFoldDB" id="A0A1Q9C0F4"/>
<evidence type="ECO:0000256" key="1">
    <source>
        <dbReference type="SAM" id="MobiDB-lite"/>
    </source>
</evidence>
<accession>A0A1Q9C0F4</accession>
<sequence length="361" mass="40054">MPRSLASSETEESYGPSSSIARSEDETDNADSSASGGDANMALRSDDEVFQASDSEAAPAPELSCRSPLPRSTALAEREHHFQLKRQSFVEGSSSKASAQLREYRKGHGRDPSRTLLYNVSEYLSPERRGDLEHMSAALRCMLEEDMLANDLEWLERLPEGPMPDRLVAMQFFQRAIYASLLEQAGAADGGMVAHLSVELTSNTFYRPAMRLLWPLLSSKQQLEVQQWFFCLSAHMDEQPRGVLGGRQPGHDPVGESDIGQALLLFLLFPLNQADFGTPYPKPTRLLLATEQSTGETEELNFNAQRNHNVDTVDLVTPPPIKNESDYKKESKAADHKGITQVCRANFTQGAIYYAVVKSKL</sequence>
<dbReference type="OrthoDB" id="413344at2759"/>
<keyword evidence="3" id="KW-1185">Reference proteome</keyword>
<comment type="caution">
    <text evidence="2">The sequence shown here is derived from an EMBL/GenBank/DDBJ whole genome shotgun (WGS) entry which is preliminary data.</text>
</comment>
<dbReference type="EMBL" id="LSRX01002036">
    <property type="protein sequence ID" value="OLP76396.1"/>
    <property type="molecule type" value="Genomic_DNA"/>
</dbReference>
<gene>
    <name evidence="2" type="ORF">AK812_SmicGene43675</name>
</gene>
<dbReference type="Proteomes" id="UP000186817">
    <property type="component" value="Unassembled WGS sequence"/>
</dbReference>
<protein>
    <submittedName>
        <fullName evidence="2">Uncharacterized protein</fullName>
    </submittedName>
</protein>
<name>A0A1Q9C0F4_SYMMI</name>
<evidence type="ECO:0000313" key="3">
    <source>
        <dbReference type="Proteomes" id="UP000186817"/>
    </source>
</evidence>
<reference evidence="2 3" key="1">
    <citation type="submission" date="2016-02" db="EMBL/GenBank/DDBJ databases">
        <title>Genome analysis of coral dinoflagellate symbionts highlights evolutionary adaptations to a symbiotic lifestyle.</title>
        <authorList>
            <person name="Aranda M."/>
            <person name="Li Y."/>
            <person name="Liew Y.J."/>
            <person name="Baumgarten S."/>
            <person name="Simakov O."/>
            <person name="Wilson M."/>
            <person name="Piel J."/>
            <person name="Ashoor H."/>
            <person name="Bougouffa S."/>
            <person name="Bajic V.B."/>
            <person name="Ryu T."/>
            <person name="Ravasi T."/>
            <person name="Bayer T."/>
            <person name="Micklem G."/>
            <person name="Kim H."/>
            <person name="Bhak J."/>
            <person name="Lajeunesse T.C."/>
            <person name="Voolstra C.R."/>
        </authorList>
    </citation>
    <scope>NUCLEOTIDE SEQUENCE [LARGE SCALE GENOMIC DNA]</scope>
    <source>
        <strain evidence="2 3">CCMP2467</strain>
    </source>
</reference>